<comment type="caution">
    <text evidence="2">The sequence shown here is derived from an EMBL/GenBank/DDBJ whole genome shotgun (WGS) entry which is preliminary data.</text>
</comment>
<sequence length="119" mass="13174">MLQTLHGVSTYVVPADSAKLDGEQAVVDLIGQLWGQDVDLVVVPAERLTDDFFRLRTGVAGAIVQKFVNYGLRVAVVGDISGHVEASTSLRDFVHESNRRTQLWFVRDEAELHERLANA</sequence>
<evidence type="ECO:0000313" key="3">
    <source>
        <dbReference type="Proteomes" id="UP000316639"/>
    </source>
</evidence>
<accession>A0A563EQ30</accession>
<protein>
    <submittedName>
        <fullName evidence="2">DUF4180 domain-containing protein</fullName>
    </submittedName>
</protein>
<dbReference type="EMBL" id="VOBR01000015">
    <property type="protein sequence ID" value="TWP49507.1"/>
    <property type="molecule type" value="Genomic_DNA"/>
</dbReference>
<feature type="domain" description="DUF4180" evidence="1">
    <location>
        <begin position="7"/>
        <end position="116"/>
    </location>
</feature>
<proteinExistence type="predicted"/>
<dbReference type="Proteomes" id="UP000316639">
    <property type="component" value="Unassembled WGS sequence"/>
</dbReference>
<organism evidence="2 3">
    <name type="scientific">Lentzea tibetensis</name>
    <dbReference type="NCBI Taxonomy" id="2591470"/>
    <lineage>
        <taxon>Bacteria</taxon>
        <taxon>Bacillati</taxon>
        <taxon>Actinomycetota</taxon>
        <taxon>Actinomycetes</taxon>
        <taxon>Pseudonocardiales</taxon>
        <taxon>Pseudonocardiaceae</taxon>
        <taxon>Lentzea</taxon>
    </lineage>
</organism>
<gene>
    <name evidence="2" type="ORF">FKR81_23470</name>
</gene>
<name>A0A563EQ30_9PSEU</name>
<evidence type="ECO:0000313" key="2">
    <source>
        <dbReference type="EMBL" id="TWP49507.1"/>
    </source>
</evidence>
<dbReference type="Pfam" id="PF13788">
    <property type="entry name" value="DUF4180"/>
    <property type="match status" value="1"/>
</dbReference>
<dbReference type="OrthoDB" id="8595425at2"/>
<dbReference type="AlphaFoldDB" id="A0A563EQ30"/>
<reference evidence="2 3" key="1">
    <citation type="submission" date="2019-07" db="EMBL/GenBank/DDBJ databases">
        <title>Lentzea xizangensis sp. nov., isolated from Qinghai-Tibetan Plateau Soils.</title>
        <authorList>
            <person name="Huang J."/>
        </authorList>
    </citation>
    <scope>NUCLEOTIDE SEQUENCE [LARGE SCALE GENOMIC DNA]</scope>
    <source>
        <strain evidence="2 3">FXJ1.1311</strain>
    </source>
</reference>
<dbReference type="RefSeq" id="WP_146354411.1">
    <property type="nucleotide sequence ID" value="NZ_VOBR01000015.1"/>
</dbReference>
<keyword evidence="3" id="KW-1185">Reference proteome</keyword>
<evidence type="ECO:0000259" key="1">
    <source>
        <dbReference type="Pfam" id="PF13788"/>
    </source>
</evidence>
<dbReference type="InterPro" id="IPR025438">
    <property type="entry name" value="DUF4180"/>
</dbReference>